<comment type="caution">
    <text evidence="7">The sequence shown here is derived from an EMBL/GenBank/DDBJ whole genome shotgun (WGS) entry which is preliminary data.</text>
</comment>
<keyword evidence="1" id="KW-0479">Metal-binding</keyword>
<dbReference type="PANTHER" id="PTHR46951:SF2">
    <property type="entry name" value="BED-TYPE DOMAIN-CONTAINING PROTEIN"/>
    <property type="match status" value="1"/>
</dbReference>
<dbReference type="Proteomes" id="UP000265520">
    <property type="component" value="Unassembled WGS sequence"/>
</dbReference>
<protein>
    <recommendedName>
        <fullName evidence="6">BED-type domain-containing protein</fullName>
    </recommendedName>
</protein>
<dbReference type="AlphaFoldDB" id="A0A392N9S4"/>
<dbReference type="PANTHER" id="PTHR46951">
    <property type="entry name" value="BED-TYPE DOMAIN-CONTAINING PROTEIN"/>
    <property type="match status" value="1"/>
</dbReference>
<evidence type="ECO:0000313" key="8">
    <source>
        <dbReference type="Proteomes" id="UP000265520"/>
    </source>
</evidence>
<dbReference type="InterPro" id="IPR003656">
    <property type="entry name" value="Znf_BED"/>
</dbReference>
<organism evidence="7 8">
    <name type="scientific">Trifolium medium</name>
    <dbReference type="NCBI Taxonomy" id="97028"/>
    <lineage>
        <taxon>Eukaryota</taxon>
        <taxon>Viridiplantae</taxon>
        <taxon>Streptophyta</taxon>
        <taxon>Embryophyta</taxon>
        <taxon>Tracheophyta</taxon>
        <taxon>Spermatophyta</taxon>
        <taxon>Magnoliopsida</taxon>
        <taxon>eudicotyledons</taxon>
        <taxon>Gunneridae</taxon>
        <taxon>Pentapetalae</taxon>
        <taxon>rosids</taxon>
        <taxon>fabids</taxon>
        <taxon>Fabales</taxon>
        <taxon>Fabaceae</taxon>
        <taxon>Papilionoideae</taxon>
        <taxon>50 kb inversion clade</taxon>
        <taxon>NPAAA clade</taxon>
        <taxon>Hologalegina</taxon>
        <taxon>IRL clade</taxon>
        <taxon>Trifolieae</taxon>
        <taxon>Trifolium</taxon>
    </lineage>
</organism>
<accession>A0A392N9S4</accession>
<sequence>MESSETPTSQPTSQEASSAQSEIEKNVRRKTDIAWGHCKQIPETNILVCNYCGKKFGGGGIHRVKEHLAWIPGNVESCKKVPAEIRFQMKENFDERSKKKRKASAVAEIDSAIAEEDEQVQTNPTLPTTSKKGKNVGRIGTYFLPRTTPGAQPTLKSVIQSKEAVEKCDLAIAKWFIDASIPFNAANSPYFQPAADALCSVGAGYKVPTMHAFRGNLLN</sequence>
<keyword evidence="2 4" id="KW-0863">Zinc-finger</keyword>
<keyword evidence="3" id="KW-0862">Zinc</keyword>
<evidence type="ECO:0000256" key="3">
    <source>
        <dbReference type="ARBA" id="ARBA00022833"/>
    </source>
</evidence>
<evidence type="ECO:0000313" key="7">
    <source>
        <dbReference type="EMBL" id="MCH96587.1"/>
    </source>
</evidence>
<evidence type="ECO:0000256" key="5">
    <source>
        <dbReference type="SAM" id="MobiDB-lite"/>
    </source>
</evidence>
<gene>
    <name evidence="7" type="ORF">A2U01_0017574</name>
</gene>
<dbReference type="GO" id="GO:0003677">
    <property type="term" value="F:DNA binding"/>
    <property type="evidence" value="ECO:0007669"/>
    <property type="project" value="InterPro"/>
</dbReference>
<evidence type="ECO:0000256" key="4">
    <source>
        <dbReference type="PROSITE-ProRule" id="PRU00027"/>
    </source>
</evidence>
<dbReference type="GO" id="GO:0008270">
    <property type="term" value="F:zinc ion binding"/>
    <property type="evidence" value="ECO:0007669"/>
    <property type="project" value="UniProtKB-KW"/>
</dbReference>
<proteinExistence type="predicted"/>
<name>A0A392N9S4_9FABA</name>
<evidence type="ECO:0000259" key="6">
    <source>
        <dbReference type="PROSITE" id="PS50808"/>
    </source>
</evidence>
<evidence type="ECO:0000256" key="1">
    <source>
        <dbReference type="ARBA" id="ARBA00022723"/>
    </source>
</evidence>
<reference evidence="7 8" key="1">
    <citation type="journal article" date="2018" name="Front. Plant Sci.">
        <title>Red Clover (Trifolium pratense) and Zigzag Clover (T. medium) - A Picture of Genomic Similarities and Differences.</title>
        <authorList>
            <person name="Dluhosova J."/>
            <person name="Istvanek J."/>
            <person name="Nedelnik J."/>
            <person name="Repkova J."/>
        </authorList>
    </citation>
    <scope>NUCLEOTIDE SEQUENCE [LARGE SCALE GENOMIC DNA]</scope>
    <source>
        <strain evidence="8">cv. 10/8</strain>
        <tissue evidence="7">Leaf</tissue>
    </source>
</reference>
<dbReference type="PROSITE" id="PS50808">
    <property type="entry name" value="ZF_BED"/>
    <property type="match status" value="1"/>
</dbReference>
<keyword evidence="8" id="KW-1185">Reference proteome</keyword>
<dbReference type="Pfam" id="PF02892">
    <property type="entry name" value="zf-BED"/>
    <property type="match status" value="1"/>
</dbReference>
<feature type="compositionally biased region" description="Low complexity" evidence="5">
    <location>
        <begin position="1"/>
        <end position="21"/>
    </location>
</feature>
<feature type="region of interest" description="Disordered" evidence="5">
    <location>
        <begin position="1"/>
        <end position="25"/>
    </location>
</feature>
<dbReference type="EMBL" id="LXQA010032723">
    <property type="protein sequence ID" value="MCH96587.1"/>
    <property type="molecule type" value="Genomic_DNA"/>
</dbReference>
<evidence type="ECO:0000256" key="2">
    <source>
        <dbReference type="ARBA" id="ARBA00022771"/>
    </source>
</evidence>
<feature type="domain" description="BED-type" evidence="6">
    <location>
        <begin position="29"/>
        <end position="85"/>
    </location>
</feature>
<feature type="non-terminal residue" evidence="7">
    <location>
        <position position="219"/>
    </location>
</feature>